<evidence type="ECO:0000259" key="11">
    <source>
        <dbReference type="Pfam" id="PF23602"/>
    </source>
</evidence>
<evidence type="ECO:0000313" key="13">
    <source>
        <dbReference type="Proteomes" id="UP001168821"/>
    </source>
</evidence>
<comment type="similarity">
    <text evidence="8">Belongs to the tilB family.</text>
</comment>
<name>A0AA38IZ73_9CUCU</name>
<evidence type="ECO:0000256" key="10">
    <source>
        <dbReference type="SAM" id="MobiDB-lite"/>
    </source>
</evidence>
<dbReference type="Pfam" id="PF23602">
    <property type="entry name" value="CS_DNAAF11_C"/>
    <property type="match status" value="1"/>
</dbReference>
<feature type="region of interest" description="Disordered" evidence="10">
    <location>
        <begin position="364"/>
        <end position="385"/>
    </location>
</feature>
<feature type="domain" description="Dynein axonemal assembly factor 11-like CS" evidence="11">
    <location>
        <begin position="217"/>
        <end position="327"/>
    </location>
</feature>
<dbReference type="PANTHER" id="PTHR18849">
    <property type="entry name" value="LEUCINE RICH REPEAT PROTEIN"/>
    <property type="match status" value="1"/>
</dbReference>
<evidence type="ECO:0000256" key="7">
    <source>
        <dbReference type="ARBA" id="ARBA00023273"/>
    </source>
</evidence>
<keyword evidence="7" id="KW-0966">Cell projection</keyword>
<dbReference type="SMART" id="SM00365">
    <property type="entry name" value="LRR_SD22"/>
    <property type="match status" value="2"/>
</dbReference>
<evidence type="ECO:0000256" key="2">
    <source>
        <dbReference type="ARBA" id="ARBA00004496"/>
    </source>
</evidence>
<accession>A0AA38IZ73</accession>
<dbReference type="GO" id="GO:0005737">
    <property type="term" value="C:cytoplasm"/>
    <property type="evidence" value="ECO:0007669"/>
    <property type="project" value="UniProtKB-SubCell"/>
</dbReference>
<dbReference type="InterPro" id="IPR032675">
    <property type="entry name" value="LRR_dom_sf"/>
</dbReference>
<evidence type="ECO:0000256" key="4">
    <source>
        <dbReference type="ARBA" id="ARBA00022614"/>
    </source>
</evidence>
<comment type="caution">
    <text evidence="12">The sequence shown here is derived from an EMBL/GenBank/DDBJ whole genome shotgun (WGS) entry which is preliminary data.</text>
</comment>
<feature type="coiled-coil region" evidence="9">
    <location>
        <begin position="155"/>
        <end position="182"/>
    </location>
</feature>
<evidence type="ECO:0000256" key="6">
    <source>
        <dbReference type="ARBA" id="ARBA00023069"/>
    </source>
</evidence>
<keyword evidence="6" id="KW-0969">Cilium</keyword>
<dbReference type="PROSITE" id="PS51450">
    <property type="entry name" value="LRR"/>
    <property type="match status" value="3"/>
</dbReference>
<dbReference type="Proteomes" id="UP001168821">
    <property type="component" value="Unassembled WGS sequence"/>
</dbReference>
<keyword evidence="9" id="KW-0175">Coiled coil</keyword>
<dbReference type="PANTHER" id="PTHR18849:SF0">
    <property type="entry name" value="CILIA- AND FLAGELLA-ASSOCIATED PROTEIN 410-RELATED"/>
    <property type="match status" value="1"/>
</dbReference>
<sequence length="385" mass="44665">MVRITEDLIRKKAEHNEGLIGTLEELSLHQEDVEKIEHINNWCKDIQILYLQANLIPTIENLNKLKKLEYLNLAVNNIEKIENLQRCESLEKLDLTLNFIGDLESVCSLQNNLNLKHLYLTGNPCCDFDAYRQYVVAKLPQLLALDGTEITKSERIKAKQNISSAEIKVKEAQQEYARFRTEQKTRVGHNHDPTISDEDFWRSTSEHCPETRVEISRRSRKSKELEEEKPQKKLVSLFSKSGRPLNVNQAKLNFKFLDDDPEKFVLDLAVYKHLDTNLIEVDLQPIYVRITVKGKVFQIVFSEEILVDKSTARRSQTTGHLVLDMPRANCKPLKRKENTVLLKTNDKKNFLDVQQNDEMDFSKIVEKSDKPSFEDNTEVPPLEYG</sequence>
<evidence type="ECO:0000256" key="3">
    <source>
        <dbReference type="ARBA" id="ARBA00022490"/>
    </source>
</evidence>
<keyword evidence="13" id="KW-1185">Reference proteome</keyword>
<keyword evidence="4" id="KW-0433">Leucine-rich repeat</keyword>
<dbReference type="GO" id="GO:0036158">
    <property type="term" value="P:outer dynein arm assembly"/>
    <property type="evidence" value="ECO:0007669"/>
    <property type="project" value="TreeGrafter"/>
</dbReference>
<evidence type="ECO:0000256" key="5">
    <source>
        <dbReference type="ARBA" id="ARBA00022737"/>
    </source>
</evidence>
<reference evidence="12" key="1">
    <citation type="journal article" date="2023" name="G3 (Bethesda)">
        <title>Whole genome assemblies of Zophobas morio and Tenebrio molitor.</title>
        <authorList>
            <person name="Kaur S."/>
            <person name="Stinson S.A."/>
            <person name="diCenzo G.C."/>
        </authorList>
    </citation>
    <scope>NUCLEOTIDE SEQUENCE</scope>
    <source>
        <strain evidence="12">QUZm001</strain>
    </source>
</reference>
<dbReference type="SUPFAM" id="SSF52058">
    <property type="entry name" value="L domain-like"/>
    <property type="match status" value="1"/>
</dbReference>
<dbReference type="InterPro" id="IPR056496">
    <property type="entry name" value="CS_DNAAF11_C"/>
</dbReference>
<dbReference type="FunFam" id="3.80.10.10:FF:000052">
    <property type="entry name" value="Leucine rich repeat containing 6"/>
    <property type="match status" value="1"/>
</dbReference>
<dbReference type="EMBL" id="JALNTZ010000002">
    <property type="protein sequence ID" value="KAJ3663026.1"/>
    <property type="molecule type" value="Genomic_DNA"/>
</dbReference>
<evidence type="ECO:0000256" key="1">
    <source>
        <dbReference type="ARBA" id="ARBA00004138"/>
    </source>
</evidence>
<dbReference type="Gene3D" id="3.80.10.10">
    <property type="entry name" value="Ribonuclease Inhibitor"/>
    <property type="match status" value="1"/>
</dbReference>
<gene>
    <name evidence="12" type="ORF">Zmor_007337</name>
</gene>
<dbReference type="AlphaFoldDB" id="A0AA38IZ73"/>
<comment type="subcellular location">
    <subcellularLocation>
        <location evidence="1">Cell projection</location>
        <location evidence="1">Cilium</location>
    </subcellularLocation>
    <subcellularLocation>
        <location evidence="2">Cytoplasm</location>
    </subcellularLocation>
</comment>
<protein>
    <recommendedName>
        <fullName evidence="11">Dynein axonemal assembly factor 11-like CS domain-containing protein</fullName>
    </recommendedName>
</protein>
<keyword evidence="5" id="KW-0677">Repeat</keyword>
<evidence type="ECO:0000313" key="12">
    <source>
        <dbReference type="EMBL" id="KAJ3663026.1"/>
    </source>
</evidence>
<feature type="compositionally biased region" description="Basic and acidic residues" evidence="10">
    <location>
        <begin position="364"/>
        <end position="373"/>
    </location>
</feature>
<evidence type="ECO:0000256" key="9">
    <source>
        <dbReference type="SAM" id="Coils"/>
    </source>
</evidence>
<dbReference type="InterPro" id="IPR001611">
    <property type="entry name" value="Leu-rich_rpt"/>
</dbReference>
<organism evidence="12 13">
    <name type="scientific">Zophobas morio</name>
    <dbReference type="NCBI Taxonomy" id="2755281"/>
    <lineage>
        <taxon>Eukaryota</taxon>
        <taxon>Metazoa</taxon>
        <taxon>Ecdysozoa</taxon>
        <taxon>Arthropoda</taxon>
        <taxon>Hexapoda</taxon>
        <taxon>Insecta</taxon>
        <taxon>Pterygota</taxon>
        <taxon>Neoptera</taxon>
        <taxon>Endopterygota</taxon>
        <taxon>Coleoptera</taxon>
        <taxon>Polyphaga</taxon>
        <taxon>Cucujiformia</taxon>
        <taxon>Tenebrionidae</taxon>
        <taxon>Zophobas</taxon>
    </lineage>
</organism>
<dbReference type="GO" id="GO:0005929">
    <property type="term" value="C:cilium"/>
    <property type="evidence" value="ECO:0007669"/>
    <property type="project" value="UniProtKB-SubCell"/>
</dbReference>
<evidence type="ECO:0000256" key="8">
    <source>
        <dbReference type="ARBA" id="ARBA00049982"/>
    </source>
</evidence>
<proteinExistence type="inferred from homology"/>
<dbReference type="Pfam" id="PF14580">
    <property type="entry name" value="LRR_9"/>
    <property type="match status" value="1"/>
</dbReference>
<keyword evidence="3" id="KW-0963">Cytoplasm</keyword>